<dbReference type="InterPro" id="IPR052018">
    <property type="entry name" value="PHP_domain"/>
</dbReference>
<dbReference type="RefSeq" id="WP_265996463.1">
    <property type="nucleotide sequence ID" value="NZ_JAPJDN010000006.1"/>
</dbReference>
<keyword evidence="3" id="KW-1185">Reference proteome</keyword>
<comment type="caution">
    <text evidence="2">The sequence shown here is derived from an EMBL/GenBank/DDBJ whole genome shotgun (WGS) entry which is preliminary data.</text>
</comment>
<proteinExistence type="predicted"/>
<dbReference type="PANTHER" id="PTHR42924:SF11">
    <property type="entry name" value="POLYMERASE_HISTIDINOL PHOSPHATASE N-TERMINAL DOMAIN-CONTAINING PROTEIN"/>
    <property type="match status" value="1"/>
</dbReference>
<dbReference type="EMBL" id="JAPJDO010000006">
    <property type="protein sequence ID" value="MCX2936903.1"/>
    <property type="molecule type" value="Genomic_DNA"/>
</dbReference>
<accession>A0ABT3SBM1</accession>
<evidence type="ECO:0000259" key="1">
    <source>
        <dbReference type="SMART" id="SM00481"/>
    </source>
</evidence>
<gene>
    <name evidence="2" type="ORF">ORI27_09345</name>
</gene>
<organism evidence="2 3">
    <name type="scientific">Mycobacterium pinniadriaticum</name>
    <dbReference type="NCBI Taxonomy" id="2994102"/>
    <lineage>
        <taxon>Bacteria</taxon>
        <taxon>Bacillati</taxon>
        <taxon>Actinomycetota</taxon>
        <taxon>Actinomycetes</taxon>
        <taxon>Mycobacteriales</taxon>
        <taxon>Mycobacteriaceae</taxon>
        <taxon>Mycobacterium</taxon>
    </lineage>
</organism>
<name>A0ABT3SBM1_9MYCO</name>
<dbReference type="NCBIfam" id="NF038032">
    <property type="entry name" value="CehA_McbA_metalo"/>
    <property type="match status" value="1"/>
</dbReference>
<dbReference type="InterPro" id="IPR003141">
    <property type="entry name" value="Pol/His_phosphatase_N"/>
</dbReference>
<sequence length="322" mass="34963">MLLEPNVFERSGQWLRCALHAHSTVSDGDLAPKALARQYATAGFDVLAITDHWRLATVDDDQGILMVPGAELTADLGRVGWTADVLVYGIHDIPDDPGGDRRNWMVDTEEHWEQRTFPSVEDCAAWAHQQGGVAYVAHPYWTGAGSDAFDDAPHLAGIEIFNGSGEYEGGRGDSSLLWDEALQRGLRLHGIATDDTHMPLLDIGLAWTWVKVAERTPEAIVGALRNGDSYGSTGPSIFEVHSVDNGIEVRCSPARSVHVTTSREEGASVTAGRAGRRTGKILDSDGTGLITRALVEFDWAKVDYARVRVVDAAGHQAWTNVL</sequence>
<reference evidence="2 3" key="1">
    <citation type="submission" date="2022-11" db="EMBL/GenBank/DDBJ databases">
        <title>Mycobacterium sp. nov.</title>
        <authorList>
            <person name="Papic B."/>
            <person name="Spicic S."/>
            <person name="Duvnjak S."/>
        </authorList>
    </citation>
    <scope>NUCLEOTIDE SEQUENCE [LARGE SCALE GENOMIC DNA]</scope>
    <source>
        <strain evidence="2 3">CVI_P4</strain>
    </source>
</reference>
<protein>
    <submittedName>
        <fullName evidence="2">CehA/McbA family metallohydrolase</fullName>
    </submittedName>
</protein>
<evidence type="ECO:0000313" key="3">
    <source>
        <dbReference type="Proteomes" id="UP001300745"/>
    </source>
</evidence>
<evidence type="ECO:0000313" key="2">
    <source>
        <dbReference type="EMBL" id="MCX2936903.1"/>
    </source>
</evidence>
<dbReference type="InterPro" id="IPR016195">
    <property type="entry name" value="Pol/histidinol_Pase-like"/>
</dbReference>
<dbReference type="SMART" id="SM00481">
    <property type="entry name" value="POLIIIAc"/>
    <property type="match status" value="1"/>
</dbReference>
<feature type="domain" description="Polymerase/histidinol phosphatase N-terminal" evidence="1">
    <location>
        <begin position="17"/>
        <end position="76"/>
    </location>
</feature>
<dbReference type="Proteomes" id="UP001300745">
    <property type="component" value="Unassembled WGS sequence"/>
</dbReference>
<dbReference type="PANTHER" id="PTHR42924">
    <property type="entry name" value="EXONUCLEASE"/>
    <property type="match status" value="1"/>
</dbReference>
<dbReference type="Gene3D" id="3.20.20.140">
    <property type="entry name" value="Metal-dependent hydrolases"/>
    <property type="match status" value="1"/>
</dbReference>
<dbReference type="SUPFAM" id="SSF89550">
    <property type="entry name" value="PHP domain-like"/>
    <property type="match status" value="1"/>
</dbReference>